<dbReference type="GO" id="GO:0016887">
    <property type="term" value="F:ATP hydrolysis activity"/>
    <property type="evidence" value="ECO:0007669"/>
    <property type="project" value="TreeGrafter"/>
</dbReference>
<dbReference type="PANTHER" id="PTHR43384:SF6">
    <property type="entry name" value="SEPTUM SITE-DETERMINING PROTEIN MIND HOMOLOG, CHLOROPLASTIC"/>
    <property type="match status" value="1"/>
</dbReference>
<gene>
    <name evidence="3" type="ORF">GCM10010185_34690</name>
</gene>
<dbReference type="AlphaFoldDB" id="A0A918APR8"/>
<keyword evidence="4" id="KW-1185">Reference proteome</keyword>
<comment type="caution">
    <text evidence="3">The sequence shown here is derived from an EMBL/GenBank/DDBJ whole genome shotgun (WGS) entry which is preliminary data.</text>
</comment>
<dbReference type="NCBIfam" id="NF047398">
    <property type="entry name" value="AAA_KGGVGR"/>
    <property type="match status" value="1"/>
</dbReference>
<proteinExistence type="predicted"/>
<name>A0A918APR8_9PSEU</name>
<evidence type="ECO:0000256" key="1">
    <source>
        <dbReference type="ARBA" id="ARBA00022741"/>
    </source>
</evidence>
<dbReference type="GO" id="GO:0009898">
    <property type="term" value="C:cytoplasmic side of plasma membrane"/>
    <property type="evidence" value="ECO:0007669"/>
    <property type="project" value="TreeGrafter"/>
</dbReference>
<dbReference type="PANTHER" id="PTHR43384">
    <property type="entry name" value="SEPTUM SITE-DETERMINING PROTEIN MIND HOMOLOG, CHLOROPLASTIC-RELATED"/>
    <property type="match status" value="1"/>
</dbReference>
<dbReference type="Gene3D" id="3.40.50.300">
    <property type="entry name" value="P-loop containing nucleotide triphosphate hydrolases"/>
    <property type="match status" value="1"/>
</dbReference>
<evidence type="ECO:0000256" key="2">
    <source>
        <dbReference type="ARBA" id="ARBA00022840"/>
    </source>
</evidence>
<dbReference type="GO" id="GO:0051782">
    <property type="term" value="P:negative regulation of cell division"/>
    <property type="evidence" value="ECO:0007669"/>
    <property type="project" value="TreeGrafter"/>
</dbReference>
<evidence type="ECO:0000313" key="4">
    <source>
        <dbReference type="Proteomes" id="UP000639606"/>
    </source>
</evidence>
<dbReference type="InterPro" id="IPR050625">
    <property type="entry name" value="ParA/MinD_ATPase"/>
</dbReference>
<dbReference type="SUPFAM" id="SSF52540">
    <property type="entry name" value="P-loop containing nucleoside triphosphate hydrolases"/>
    <property type="match status" value="1"/>
</dbReference>
<dbReference type="InterPro" id="IPR033756">
    <property type="entry name" value="YlxH/NBP35"/>
</dbReference>
<evidence type="ECO:0000313" key="3">
    <source>
        <dbReference type="EMBL" id="GGP59233.1"/>
    </source>
</evidence>
<reference evidence="3" key="1">
    <citation type="journal article" date="2014" name="Int. J. Syst. Evol. Microbiol.">
        <title>Complete genome sequence of Corynebacterium casei LMG S-19264T (=DSM 44701T), isolated from a smear-ripened cheese.</title>
        <authorList>
            <consortium name="US DOE Joint Genome Institute (JGI-PGF)"/>
            <person name="Walter F."/>
            <person name="Albersmeier A."/>
            <person name="Kalinowski J."/>
            <person name="Ruckert C."/>
        </authorList>
    </citation>
    <scope>NUCLEOTIDE SEQUENCE</scope>
    <source>
        <strain evidence="3">JCM 3313</strain>
    </source>
</reference>
<organism evidence="3 4">
    <name type="scientific">Saccharothrix coeruleofusca</name>
    <dbReference type="NCBI Taxonomy" id="33919"/>
    <lineage>
        <taxon>Bacteria</taxon>
        <taxon>Bacillati</taxon>
        <taxon>Actinomycetota</taxon>
        <taxon>Actinomycetes</taxon>
        <taxon>Pseudonocardiales</taxon>
        <taxon>Pseudonocardiaceae</taxon>
        <taxon>Saccharothrix</taxon>
    </lineage>
</organism>
<dbReference type="GO" id="GO:0005524">
    <property type="term" value="F:ATP binding"/>
    <property type="evidence" value="ECO:0007669"/>
    <property type="project" value="UniProtKB-KW"/>
</dbReference>
<dbReference type="InterPro" id="IPR027417">
    <property type="entry name" value="P-loop_NTPase"/>
</dbReference>
<dbReference type="Proteomes" id="UP000639606">
    <property type="component" value="Unassembled WGS sequence"/>
</dbReference>
<accession>A0A918APR8</accession>
<dbReference type="EMBL" id="BMRG01000005">
    <property type="protein sequence ID" value="GGP59233.1"/>
    <property type="molecule type" value="Genomic_DNA"/>
</dbReference>
<protein>
    <recommendedName>
        <fullName evidence="5">CobQ/CobB/MinD/ParA nucleotide binding domain-containing protein</fullName>
    </recommendedName>
</protein>
<dbReference type="GO" id="GO:0005829">
    <property type="term" value="C:cytosol"/>
    <property type="evidence" value="ECO:0007669"/>
    <property type="project" value="TreeGrafter"/>
</dbReference>
<keyword evidence="1" id="KW-0547">Nucleotide-binding</keyword>
<dbReference type="RefSeq" id="WP_189224281.1">
    <property type="nucleotide sequence ID" value="NZ_BMRG01000005.1"/>
</dbReference>
<reference evidence="3" key="2">
    <citation type="submission" date="2020-09" db="EMBL/GenBank/DDBJ databases">
        <authorList>
            <person name="Sun Q."/>
            <person name="Ohkuma M."/>
        </authorList>
    </citation>
    <scope>NUCLEOTIDE SEQUENCE</scope>
    <source>
        <strain evidence="3">JCM 3313</strain>
    </source>
</reference>
<dbReference type="Pfam" id="PF10609">
    <property type="entry name" value="ParA"/>
    <property type="match status" value="1"/>
</dbReference>
<sequence length="429" mass="46332">MTIRFDDAWAHALASADEVRRGGSDVVLVRDLIGRVSLVVDGPVPAGAVERFREGTGRFAAPAPILSTHDMFDRTSVLNSPDLHVREARSGDRGSLAVLERSVVGADWTRPDDAPPRKRTTLYGFKGGVGRSTATLVLAEHLAALGHCVLVVDLDLESPGVGALLQHEENLPEHGIIDHLVEAAVGNEDGLDLVSQSQVLLTSGNGEVWVAAAAGRPSPAHDYMAKLNRVYTDLPPGPDGRTRGFGDRLDDAISACEDQVESRSRRPDVVLLDSRAGIHDIAAVAITQLSDLSLLFAADNTHTWTGYGFLFKQWRDNLTPADLDRVRQRLRMVASMVPPAQASSYLEAFRDNAQQCFADFLYDDTTSSDPGSFNFAPGDADAPHSPLPILFTSELVGLNAKRQGDWHSQPLIRAAYESFLATATELITG</sequence>
<keyword evidence="2" id="KW-0067">ATP-binding</keyword>
<evidence type="ECO:0008006" key="5">
    <source>
        <dbReference type="Google" id="ProtNLM"/>
    </source>
</evidence>